<comment type="subcellular location">
    <subcellularLocation>
        <location evidence="1">Membrane</location>
    </subcellularLocation>
</comment>
<dbReference type="Pfam" id="PF05223">
    <property type="entry name" value="MecA_N"/>
    <property type="match status" value="1"/>
</dbReference>
<dbReference type="PROSITE" id="PS51257">
    <property type="entry name" value="PROKAR_LIPOPROTEIN"/>
    <property type="match status" value="1"/>
</dbReference>
<dbReference type="RefSeq" id="WP_158362849.1">
    <property type="nucleotide sequence ID" value="NZ_JAOQKC010000006.1"/>
</dbReference>
<dbReference type="InterPro" id="IPR036138">
    <property type="entry name" value="PBP_dimer_sf"/>
</dbReference>
<feature type="domain" description="NTF2-like N-terminal transpeptidase" evidence="7">
    <location>
        <begin position="33"/>
        <end position="150"/>
    </location>
</feature>
<dbReference type="InterPro" id="IPR050515">
    <property type="entry name" value="Beta-lactam/transpept"/>
</dbReference>
<dbReference type="Proteomes" id="UP001652461">
    <property type="component" value="Unassembled WGS sequence"/>
</dbReference>
<accession>A0ABT2RW67</accession>
<dbReference type="Gene3D" id="3.10.450.100">
    <property type="entry name" value="NTF2-like, domain 1"/>
    <property type="match status" value="1"/>
</dbReference>
<name>A0ABT2RW67_9FIRM</name>
<gene>
    <name evidence="8" type="ORF">OCV63_06260</name>
</gene>
<dbReference type="InterPro" id="IPR012338">
    <property type="entry name" value="Beta-lactam/transpept-like"/>
</dbReference>
<evidence type="ECO:0000313" key="8">
    <source>
        <dbReference type="EMBL" id="MCU6696502.1"/>
    </source>
</evidence>
<dbReference type="InterPro" id="IPR005311">
    <property type="entry name" value="PBP_dimer"/>
</dbReference>
<sequence>MKRNMALSTLTLGLSLGLSLGLLAGCGKKTEQPEELLTEYIDFLNQEDYADMYGFLTEEAQETTDKETYVNRYKNIYGGIEASDVRIDIADEGGKKDEKAETQRVKYTLTMDTIAGELSFDTVAIFTKNEDGDYKMSWDSQDIFPNLYNEDTVKVVTTQAKRGNIYDRNQVELAREGVASSVGLVPGKLPEDRDGAIAQLSELLEISTEKIEKALSAGWVRDDTFVPLRTVAKDAMDLKEKLLEIPGVMISDTKVRFYPFGEKAAQLTGYVQNITAEELEKRAGQGYNRNSIIGKAGAERIYEEQLRPKDGYTIQILNQLGEVKDTVLEKSAEDGQDVKLAIDITLQQYLYQEMEGDEGCAVAMDPTTGAVRALVSTPAYDPNDFVMGYTSSAWDALNSDEAQPLYNRYLAAWTPGSSFKPVVAALGLTEGTLDPDEDVKNDGLKWQKDSSWGDYYVTTLVDYPVKNLENALVHSDNIYFAKAACAMGTDDFAKGLDSLGFGEELPFDFTATASSFGSDGKIASETELADSGYGQGKVLMNPIHLSVIYSALVNGGDMVKPYLLDSESTSCWKEGVFTKEAADTVLADLYQVVEDSDGTAHSAQRDAFRMAGKTGTAELKTSREDTEGQELGWFVGICVENTEKPLLITMMIEDVKGRGGSHYVIPKVMKGFDEYE</sequence>
<keyword evidence="4" id="KW-0732">Signal</keyword>
<feature type="domain" description="Penicillin-binding protein transpeptidase" evidence="5">
    <location>
        <begin position="359"/>
        <end position="662"/>
    </location>
</feature>
<organism evidence="8 9">
    <name type="scientific">Laedolimicola ammoniilytica</name>
    <dbReference type="NCBI Taxonomy" id="2981771"/>
    <lineage>
        <taxon>Bacteria</taxon>
        <taxon>Bacillati</taxon>
        <taxon>Bacillota</taxon>
        <taxon>Clostridia</taxon>
        <taxon>Lachnospirales</taxon>
        <taxon>Lachnospiraceae</taxon>
        <taxon>Laedolimicola</taxon>
    </lineage>
</organism>
<dbReference type="InterPro" id="IPR007887">
    <property type="entry name" value="MecA_N"/>
</dbReference>
<dbReference type="SUPFAM" id="SSF54427">
    <property type="entry name" value="NTF2-like"/>
    <property type="match status" value="1"/>
</dbReference>
<dbReference type="InterPro" id="IPR001460">
    <property type="entry name" value="PCN-bd_Tpept"/>
</dbReference>
<dbReference type="SUPFAM" id="SSF56601">
    <property type="entry name" value="beta-lactamase/transpeptidase-like"/>
    <property type="match status" value="1"/>
</dbReference>
<dbReference type="Pfam" id="PF03717">
    <property type="entry name" value="PBP_dimer"/>
    <property type="match status" value="1"/>
</dbReference>
<dbReference type="Gene3D" id="3.40.710.10">
    <property type="entry name" value="DD-peptidase/beta-lactamase superfamily"/>
    <property type="match status" value="1"/>
</dbReference>
<feature type="domain" description="Penicillin-binding protein dimerisation" evidence="6">
    <location>
        <begin position="158"/>
        <end position="326"/>
    </location>
</feature>
<dbReference type="InterPro" id="IPR032710">
    <property type="entry name" value="NTF2-like_dom_sf"/>
</dbReference>
<keyword evidence="3" id="KW-0472">Membrane</keyword>
<protein>
    <submittedName>
        <fullName evidence="8">Penicillin-binding transpeptidase domain-containing protein</fullName>
    </submittedName>
</protein>
<dbReference type="Gene3D" id="3.30.1390.30">
    <property type="entry name" value="Penicillin-binding protein 2a, domain 3"/>
    <property type="match status" value="1"/>
</dbReference>
<evidence type="ECO:0000256" key="2">
    <source>
        <dbReference type="ARBA" id="ARBA00007171"/>
    </source>
</evidence>
<proteinExistence type="inferred from homology"/>
<feature type="chain" id="PRO_5047490461" evidence="4">
    <location>
        <begin position="25"/>
        <end position="676"/>
    </location>
</feature>
<reference evidence="8 9" key="1">
    <citation type="journal article" date="2021" name="ISME Commun">
        <title>Automated analysis of genomic sequences facilitates high-throughput and comprehensive description of bacteria.</title>
        <authorList>
            <person name="Hitch T.C.A."/>
        </authorList>
    </citation>
    <scope>NUCLEOTIDE SEQUENCE [LARGE SCALE GENOMIC DNA]</scope>
    <source>
        <strain evidence="8 9">Sanger_04</strain>
    </source>
</reference>
<evidence type="ECO:0000259" key="6">
    <source>
        <dbReference type="Pfam" id="PF03717"/>
    </source>
</evidence>
<evidence type="ECO:0000256" key="4">
    <source>
        <dbReference type="SAM" id="SignalP"/>
    </source>
</evidence>
<evidence type="ECO:0000256" key="1">
    <source>
        <dbReference type="ARBA" id="ARBA00004370"/>
    </source>
</evidence>
<dbReference type="PANTHER" id="PTHR30627:SF25">
    <property type="entry name" value="PENICILLIN-BINDING PROTEIN 3"/>
    <property type="match status" value="1"/>
</dbReference>
<evidence type="ECO:0000256" key="3">
    <source>
        <dbReference type="ARBA" id="ARBA00023136"/>
    </source>
</evidence>
<feature type="signal peptide" evidence="4">
    <location>
        <begin position="1"/>
        <end position="24"/>
    </location>
</feature>
<dbReference type="EMBL" id="JAOQKC010000006">
    <property type="protein sequence ID" value="MCU6696502.1"/>
    <property type="molecule type" value="Genomic_DNA"/>
</dbReference>
<dbReference type="SUPFAM" id="SSF56519">
    <property type="entry name" value="Penicillin binding protein dimerisation domain"/>
    <property type="match status" value="1"/>
</dbReference>
<evidence type="ECO:0000259" key="7">
    <source>
        <dbReference type="Pfam" id="PF05223"/>
    </source>
</evidence>
<keyword evidence="9" id="KW-1185">Reference proteome</keyword>
<dbReference type="PANTHER" id="PTHR30627">
    <property type="entry name" value="PEPTIDOGLYCAN D,D-TRANSPEPTIDASE"/>
    <property type="match status" value="1"/>
</dbReference>
<comment type="caution">
    <text evidence="8">The sequence shown here is derived from an EMBL/GenBank/DDBJ whole genome shotgun (WGS) entry which is preliminary data.</text>
</comment>
<comment type="similarity">
    <text evidence="2">Belongs to the transpeptidase family.</text>
</comment>
<dbReference type="Gene3D" id="3.90.1310.10">
    <property type="entry name" value="Penicillin-binding protein 2a (Domain 2)"/>
    <property type="match status" value="1"/>
</dbReference>
<evidence type="ECO:0000259" key="5">
    <source>
        <dbReference type="Pfam" id="PF00905"/>
    </source>
</evidence>
<dbReference type="Pfam" id="PF00905">
    <property type="entry name" value="Transpeptidase"/>
    <property type="match status" value="1"/>
</dbReference>
<evidence type="ECO:0000313" key="9">
    <source>
        <dbReference type="Proteomes" id="UP001652461"/>
    </source>
</evidence>